<organism evidence="2 3">
    <name type="scientific">Azonexus fungiphilus</name>
    <dbReference type="NCBI Taxonomy" id="146940"/>
    <lineage>
        <taxon>Bacteria</taxon>
        <taxon>Pseudomonadati</taxon>
        <taxon>Pseudomonadota</taxon>
        <taxon>Betaproteobacteria</taxon>
        <taxon>Rhodocyclales</taxon>
        <taxon>Azonexaceae</taxon>
        <taxon>Azonexus</taxon>
    </lineage>
</organism>
<keyword evidence="3" id="KW-1185">Reference proteome</keyword>
<keyword evidence="1" id="KW-1133">Transmembrane helix</keyword>
<accession>A0A495VPB7</accession>
<keyword evidence="1" id="KW-0472">Membrane</keyword>
<sequence>MLKWILTLVVAIFLLGLITPHLARFIRFGRLPGDLAVRLRGRTYYFPFVSILVFSLLLWLVGRLI</sequence>
<evidence type="ECO:0000313" key="3">
    <source>
        <dbReference type="Proteomes" id="UP000270626"/>
    </source>
</evidence>
<protein>
    <submittedName>
        <fullName evidence="2">DUF2905 family protein</fullName>
    </submittedName>
</protein>
<dbReference type="AlphaFoldDB" id="A0A495VPB7"/>
<dbReference type="OrthoDB" id="9811610at2"/>
<dbReference type="Pfam" id="PF11146">
    <property type="entry name" value="DUF2905"/>
    <property type="match status" value="1"/>
</dbReference>
<feature type="transmembrane region" description="Helical" evidence="1">
    <location>
        <begin position="44"/>
        <end position="62"/>
    </location>
</feature>
<name>A0A495VPB7_9RHOO</name>
<evidence type="ECO:0000313" key="2">
    <source>
        <dbReference type="EMBL" id="RKT51186.1"/>
    </source>
</evidence>
<comment type="caution">
    <text evidence="2">The sequence shown here is derived from an EMBL/GenBank/DDBJ whole genome shotgun (WGS) entry which is preliminary data.</text>
</comment>
<dbReference type="EMBL" id="RBXP01000016">
    <property type="protein sequence ID" value="RKT51186.1"/>
    <property type="molecule type" value="Genomic_DNA"/>
</dbReference>
<evidence type="ECO:0000256" key="1">
    <source>
        <dbReference type="SAM" id="Phobius"/>
    </source>
</evidence>
<dbReference type="Proteomes" id="UP000270626">
    <property type="component" value="Unassembled WGS sequence"/>
</dbReference>
<reference evidence="2 3" key="1">
    <citation type="submission" date="2018-10" db="EMBL/GenBank/DDBJ databases">
        <title>Genomic Encyclopedia of Type Strains, Phase IV (KMG-IV): sequencing the most valuable type-strain genomes for metagenomic binning, comparative biology and taxonomic classification.</title>
        <authorList>
            <person name="Goeker M."/>
        </authorList>
    </citation>
    <scope>NUCLEOTIDE SEQUENCE [LARGE SCALE GENOMIC DNA]</scope>
    <source>
        <strain evidence="2 3">DSM 23841</strain>
    </source>
</reference>
<gene>
    <name evidence="2" type="ORF">DFR40_2398</name>
</gene>
<proteinExistence type="predicted"/>
<dbReference type="RefSeq" id="WP_121458713.1">
    <property type="nucleotide sequence ID" value="NZ_JAANMQ010000003.1"/>
</dbReference>
<dbReference type="InterPro" id="IPR021320">
    <property type="entry name" value="DUF2905"/>
</dbReference>
<keyword evidence="1" id="KW-0812">Transmembrane</keyword>